<proteinExistence type="predicted"/>
<name>A0A6A4HHF6_9AGAR</name>
<protein>
    <recommendedName>
        <fullName evidence="4">F-box domain-containing protein</fullName>
    </recommendedName>
</protein>
<evidence type="ECO:0008006" key="4">
    <source>
        <dbReference type="Google" id="ProtNLM"/>
    </source>
</evidence>
<feature type="coiled-coil region" evidence="1">
    <location>
        <begin position="514"/>
        <end position="548"/>
    </location>
</feature>
<reference evidence="2" key="1">
    <citation type="journal article" date="2019" name="Environ. Microbiol.">
        <title>Fungal ecological strategies reflected in gene transcription - a case study of two litter decomposers.</title>
        <authorList>
            <person name="Barbi F."/>
            <person name="Kohler A."/>
            <person name="Barry K."/>
            <person name="Baskaran P."/>
            <person name="Daum C."/>
            <person name="Fauchery L."/>
            <person name="Ihrmark K."/>
            <person name="Kuo A."/>
            <person name="LaButti K."/>
            <person name="Lipzen A."/>
            <person name="Morin E."/>
            <person name="Grigoriev I.V."/>
            <person name="Henrissat B."/>
            <person name="Lindahl B."/>
            <person name="Martin F."/>
        </authorList>
    </citation>
    <scope>NUCLEOTIDE SEQUENCE</scope>
    <source>
        <strain evidence="2">JB14</strain>
    </source>
</reference>
<dbReference type="OrthoDB" id="2447803at2759"/>
<dbReference type="Proteomes" id="UP000799118">
    <property type="component" value="Unassembled WGS sequence"/>
</dbReference>
<evidence type="ECO:0000256" key="1">
    <source>
        <dbReference type="SAM" id="Coils"/>
    </source>
</evidence>
<accession>A0A6A4HHF6</accession>
<evidence type="ECO:0000313" key="2">
    <source>
        <dbReference type="EMBL" id="KAE9398142.1"/>
    </source>
</evidence>
<keyword evidence="1" id="KW-0175">Coiled coil</keyword>
<evidence type="ECO:0000313" key="3">
    <source>
        <dbReference type="Proteomes" id="UP000799118"/>
    </source>
</evidence>
<gene>
    <name evidence="2" type="ORF">BT96DRAFT_1020340</name>
</gene>
<dbReference type="AlphaFoldDB" id="A0A6A4HHF6"/>
<sequence>MPIPRVLQILDVLANVFSHCEDESNQQNVLVCKRWSKIALAVLWYRIEALERLLQLFGQLKKVRCNGRISFRFVKTPTFATWQRFEKVYQNKINVLSFGKPDTAYIPALITISRIRAQGPLLPKLHTLEWYGLSGLGLEEPCVMFMHNGIQKFRLEVDDDSKSESTDSITSYCAAIGARMPQLSFLEILLPPLQKYQQPILALTQQLLDLEHLCIPPFRDPTAILSGLRDIEPGRLKLLDTHQVYLGTKHENAASSILIGPHKSTGFKCLQTLELSCTYSFAALLFQNIASSHNMRDISLSSDRVESSHDIRILISEIVCNFSCLTSLRLTHLAILDCLPSQPLANDMIGLGDLMPLLNHQQNLDMRFFNLESLYPPALDDEDIEMIAKSWPHITGFWLCEQPVVLYPEREKRITLKALLHFSHHCPQISEIGLYVDATSHVPDFSSSHFVPSRSIAKLQFGPSPIDHPTHVARALAQLCSPNLELAFGCSEWTDPDNISPKINGLWKSKWEAVQEALEVMVLMQQKIDDLKDKVEKLQSMAVDEIATMASGGSYKPSKMSITPRAFCARDWVAKNPAGTAAQFSAYWESMKDGDVGKKYADLARAVSKVIGKHVSRTKTTKESRSI</sequence>
<organism evidence="2 3">
    <name type="scientific">Gymnopus androsaceus JB14</name>
    <dbReference type="NCBI Taxonomy" id="1447944"/>
    <lineage>
        <taxon>Eukaryota</taxon>
        <taxon>Fungi</taxon>
        <taxon>Dikarya</taxon>
        <taxon>Basidiomycota</taxon>
        <taxon>Agaricomycotina</taxon>
        <taxon>Agaricomycetes</taxon>
        <taxon>Agaricomycetidae</taxon>
        <taxon>Agaricales</taxon>
        <taxon>Marasmiineae</taxon>
        <taxon>Omphalotaceae</taxon>
        <taxon>Gymnopus</taxon>
    </lineage>
</organism>
<keyword evidence="3" id="KW-1185">Reference proteome</keyword>
<dbReference type="EMBL" id="ML769487">
    <property type="protein sequence ID" value="KAE9398142.1"/>
    <property type="molecule type" value="Genomic_DNA"/>
</dbReference>